<comment type="caution">
    <text evidence="2">The sequence shown here is derived from an EMBL/GenBank/DDBJ whole genome shotgun (WGS) entry which is preliminary data.</text>
</comment>
<feature type="region of interest" description="Disordered" evidence="1">
    <location>
        <begin position="56"/>
        <end position="91"/>
    </location>
</feature>
<dbReference type="Proteomes" id="UP000794436">
    <property type="component" value="Unassembled WGS sequence"/>
</dbReference>
<evidence type="ECO:0000313" key="3">
    <source>
        <dbReference type="Proteomes" id="UP000794436"/>
    </source>
</evidence>
<sequence length="126" mass="13806">MTGSGRGFIFAVYVSAEAYWSTSIGMRKKDFLDDEDKAKVAHLALTEEDMKIAEAKAEAKTSAQSQPHAKKQKKESKSADPDNFADFLESTSDGEPEEIFYTNVDFIPASSASVERVFSKAGKLLS</sequence>
<dbReference type="EMBL" id="SPLM01000144">
    <property type="protein sequence ID" value="TMW57512.1"/>
    <property type="molecule type" value="Genomic_DNA"/>
</dbReference>
<name>A0A8K1FFB9_PYTOL</name>
<proteinExistence type="predicted"/>
<accession>A0A8K1FFB9</accession>
<evidence type="ECO:0000313" key="2">
    <source>
        <dbReference type="EMBL" id="TMW57512.1"/>
    </source>
</evidence>
<keyword evidence="3" id="KW-1185">Reference proteome</keyword>
<gene>
    <name evidence="2" type="ORF">Poli38472_003437</name>
</gene>
<protein>
    <submittedName>
        <fullName evidence="2">Uncharacterized protein</fullName>
    </submittedName>
</protein>
<organism evidence="2 3">
    <name type="scientific">Pythium oligandrum</name>
    <name type="common">Mycoparasitic fungus</name>
    <dbReference type="NCBI Taxonomy" id="41045"/>
    <lineage>
        <taxon>Eukaryota</taxon>
        <taxon>Sar</taxon>
        <taxon>Stramenopiles</taxon>
        <taxon>Oomycota</taxon>
        <taxon>Peronosporomycetes</taxon>
        <taxon>Pythiales</taxon>
        <taxon>Pythiaceae</taxon>
        <taxon>Pythium</taxon>
    </lineage>
</organism>
<evidence type="ECO:0000256" key="1">
    <source>
        <dbReference type="SAM" id="MobiDB-lite"/>
    </source>
</evidence>
<dbReference type="AlphaFoldDB" id="A0A8K1FFB9"/>
<reference evidence="2" key="1">
    <citation type="submission" date="2019-03" db="EMBL/GenBank/DDBJ databases">
        <title>Long read genome sequence of the mycoparasitic Pythium oligandrum ATCC 38472 isolated from sugarbeet rhizosphere.</title>
        <authorList>
            <person name="Gaulin E."/>
        </authorList>
    </citation>
    <scope>NUCLEOTIDE SEQUENCE</scope>
    <source>
        <strain evidence="2">ATCC 38472_TT</strain>
    </source>
</reference>